<dbReference type="PROSITE" id="PS51257">
    <property type="entry name" value="PROKAR_LIPOPROTEIN"/>
    <property type="match status" value="1"/>
</dbReference>
<accession>A0A413V7U6</accession>
<protein>
    <submittedName>
        <fullName evidence="2">DUF5119 domain-containing protein</fullName>
    </submittedName>
</protein>
<evidence type="ECO:0000256" key="1">
    <source>
        <dbReference type="SAM" id="SignalP"/>
    </source>
</evidence>
<dbReference type="EMBL" id="QSGN01000015">
    <property type="protein sequence ID" value="RHB29630.1"/>
    <property type="molecule type" value="Genomic_DNA"/>
</dbReference>
<comment type="caution">
    <text evidence="2">The sequence shown here is derived from an EMBL/GenBank/DDBJ whole genome shotgun (WGS) entry which is preliminary data.</text>
</comment>
<name>A0A413V7U6_BACSE</name>
<sequence length="322" mass="34853">MKIKTLGWLISPCIALAACTETALDYRSAEGTVVIAPEWGAFACPATAYYRFYADDGEAVAGYGTDAAASAGYFSTTLPVGSYHLLAYNTDAHGVAFTGLESRNAAEVRLVSEMQPGNVYSWNVDDVDVPLQGTVQYTPVPRPLVKQMLLHFQVTGMEEAKVLNGKLNGVYPSVLLHSGKPSEQSISAAPETNTSFTVTLTRAETRNTEPAYMASAEIRLLGLLSPEYGAAYDSRLHLQVRNSGGEMYSASVNMNGTLTDIIRLYAGELPADETVEVELGINLLNAVLTAEVKGWTEGSGEGGVGDYKRKVFYDKRERIMYE</sequence>
<dbReference type="AlphaFoldDB" id="A0A413V7U6"/>
<gene>
    <name evidence="2" type="ORF">DW889_07885</name>
</gene>
<feature type="chain" id="PRO_5019156390" evidence="1">
    <location>
        <begin position="18"/>
        <end position="322"/>
    </location>
</feature>
<reference evidence="2 3" key="1">
    <citation type="submission" date="2018-08" db="EMBL/GenBank/DDBJ databases">
        <title>A genome reference for cultivated species of the human gut microbiota.</title>
        <authorList>
            <person name="Zou Y."/>
            <person name="Xue W."/>
            <person name="Luo G."/>
        </authorList>
    </citation>
    <scope>NUCLEOTIDE SEQUENCE [LARGE SCALE GENOMIC DNA]</scope>
    <source>
        <strain evidence="2 3">AM40-34</strain>
    </source>
</reference>
<evidence type="ECO:0000313" key="3">
    <source>
        <dbReference type="Proteomes" id="UP000283482"/>
    </source>
</evidence>
<evidence type="ECO:0000313" key="2">
    <source>
        <dbReference type="EMBL" id="RHB29630.1"/>
    </source>
</evidence>
<dbReference type="RefSeq" id="WP_117906967.1">
    <property type="nucleotide sequence ID" value="NZ_AP031449.1"/>
</dbReference>
<organism evidence="2 3">
    <name type="scientific">Bacteroides stercoris</name>
    <dbReference type="NCBI Taxonomy" id="46506"/>
    <lineage>
        <taxon>Bacteria</taxon>
        <taxon>Pseudomonadati</taxon>
        <taxon>Bacteroidota</taxon>
        <taxon>Bacteroidia</taxon>
        <taxon>Bacteroidales</taxon>
        <taxon>Bacteroidaceae</taxon>
        <taxon>Bacteroides</taxon>
    </lineage>
</organism>
<dbReference type="Proteomes" id="UP000283482">
    <property type="component" value="Unassembled WGS sequence"/>
</dbReference>
<feature type="signal peptide" evidence="1">
    <location>
        <begin position="1"/>
        <end position="17"/>
    </location>
</feature>
<proteinExistence type="predicted"/>
<keyword evidence="1" id="KW-0732">Signal</keyword>